<keyword evidence="8" id="KW-1185">Reference proteome</keyword>
<dbReference type="InterPro" id="IPR003595">
    <property type="entry name" value="Tyr_Pase_cat"/>
</dbReference>
<evidence type="ECO:0000256" key="3">
    <source>
        <dbReference type="ARBA" id="ARBA00022912"/>
    </source>
</evidence>
<dbReference type="InterPro" id="IPR029021">
    <property type="entry name" value="Prot-tyrosine_phosphatase-like"/>
</dbReference>
<evidence type="ECO:0000256" key="2">
    <source>
        <dbReference type="ARBA" id="ARBA00022801"/>
    </source>
</evidence>
<keyword evidence="3" id="KW-0904">Protein phosphatase</keyword>
<dbReference type="InterPro" id="IPR016130">
    <property type="entry name" value="Tyr_Pase_AS"/>
</dbReference>
<reference evidence="9" key="1">
    <citation type="submission" date="2016-06" db="UniProtKB">
        <authorList>
            <consortium name="WormBaseParasite"/>
        </authorList>
    </citation>
    <scope>IDENTIFICATION</scope>
</reference>
<dbReference type="GO" id="GO:0030154">
    <property type="term" value="P:cell differentiation"/>
    <property type="evidence" value="ECO:0007669"/>
    <property type="project" value="TreeGrafter"/>
</dbReference>
<evidence type="ECO:0000259" key="5">
    <source>
        <dbReference type="PROSITE" id="PS50055"/>
    </source>
</evidence>
<organism evidence="9">
    <name type="scientific">Soboliphyme baturini</name>
    <dbReference type="NCBI Taxonomy" id="241478"/>
    <lineage>
        <taxon>Eukaryota</taxon>
        <taxon>Metazoa</taxon>
        <taxon>Ecdysozoa</taxon>
        <taxon>Nematoda</taxon>
        <taxon>Enoplea</taxon>
        <taxon>Dorylaimia</taxon>
        <taxon>Dioctophymatida</taxon>
        <taxon>Dioctophymatoidea</taxon>
        <taxon>Soboliphymatidae</taxon>
        <taxon>Soboliphyme</taxon>
    </lineage>
</organism>
<dbReference type="PANTHER" id="PTHR46257:SF3">
    <property type="entry name" value="TYROSINE-PROTEIN PHOSPHATASE CORKSCREW"/>
    <property type="match status" value="1"/>
</dbReference>
<dbReference type="GO" id="GO:0004726">
    <property type="term" value="F:non-membrane spanning protein tyrosine phosphatase activity"/>
    <property type="evidence" value="ECO:0007669"/>
    <property type="project" value="TreeGrafter"/>
</dbReference>
<accession>A0A183ILH9</accession>
<feature type="domain" description="Tyrosine-protein phosphatase" evidence="5">
    <location>
        <begin position="1"/>
        <end position="274"/>
    </location>
</feature>
<dbReference type="PROSITE" id="PS00383">
    <property type="entry name" value="TYR_PHOSPHATASE_1"/>
    <property type="match status" value="1"/>
</dbReference>
<dbReference type="InterPro" id="IPR000242">
    <property type="entry name" value="PTP_cat"/>
</dbReference>
<name>A0A183ILH9_9BILA</name>
<evidence type="ECO:0000259" key="6">
    <source>
        <dbReference type="PROSITE" id="PS50056"/>
    </source>
</evidence>
<proteinExistence type="predicted"/>
<gene>
    <name evidence="7" type="ORF">SBAD_LOCUS4475</name>
</gene>
<dbReference type="GO" id="GO:0005737">
    <property type="term" value="C:cytoplasm"/>
    <property type="evidence" value="ECO:0007669"/>
    <property type="project" value="TreeGrafter"/>
</dbReference>
<evidence type="ECO:0000256" key="1">
    <source>
        <dbReference type="ARBA" id="ARBA00013064"/>
    </source>
</evidence>
<dbReference type="SUPFAM" id="SSF52799">
    <property type="entry name" value="(Phosphotyrosine protein) phosphatases II"/>
    <property type="match status" value="1"/>
</dbReference>
<protein>
    <recommendedName>
        <fullName evidence="1">protein-tyrosine-phosphatase</fullName>
        <ecNumber evidence="1">3.1.3.48</ecNumber>
    </recommendedName>
</protein>
<dbReference type="GO" id="GO:0035556">
    <property type="term" value="P:intracellular signal transduction"/>
    <property type="evidence" value="ECO:0007669"/>
    <property type="project" value="TreeGrafter"/>
</dbReference>
<evidence type="ECO:0000256" key="4">
    <source>
        <dbReference type="ARBA" id="ARBA00022999"/>
    </source>
</evidence>
<dbReference type="WBParaSite" id="SBAD_0000466601-mRNA-1">
    <property type="protein sequence ID" value="SBAD_0000466601-mRNA-1"/>
    <property type="gene ID" value="SBAD_0000466601"/>
</dbReference>
<dbReference type="GO" id="GO:0001784">
    <property type="term" value="F:phosphotyrosine residue binding"/>
    <property type="evidence" value="ECO:0007669"/>
    <property type="project" value="TreeGrafter"/>
</dbReference>
<dbReference type="AlphaFoldDB" id="A0A183ILH9"/>
<reference evidence="7 8" key="2">
    <citation type="submission" date="2018-11" db="EMBL/GenBank/DDBJ databases">
        <authorList>
            <consortium name="Pathogen Informatics"/>
        </authorList>
    </citation>
    <scope>NUCLEOTIDE SEQUENCE [LARGE SCALE GENOMIC DNA]</scope>
</reference>
<keyword evidence="4" id="KW-0727">SH2 domain</keyword>
<dbReference type="PRINTS" id="PR00700">
    <property type="entry name" value="PRTYPHPHTASE"/>
</dbReference>
<evidence type="ECO:0000313" key="9">
    <source>
        <dbReference type="WBParaSite" id="SBAD_0000466601-mRNA-1"/>
    </source>
</evidence>
<dbReference type="EC" id="3.1.3.48" evidence="1"/>
<dbReference type="GO" id="GO:0000278">
    <property type="term" value="P:mitotic cell cycle"/>
    <property type="evidence" value="ECO:0007669"/>
    <property type="project" value="TreeGrafter"/>
</dbReference>
<evidence type="ECO:0000313" key="7">
    <source>
        <dbReference type="EMBL" id="VDP04488.1"/>
    </source>
</evidence>
<sequence>DHTRIILEDNESSSPGFSDYINANLIKPIFQVLPEYEMFAGISRSYISTQGCLPNTVDDFWRMIWQKKCSIIVMTTKEMERGKVVLASLYPNTRLFVRCDSVINHLGFVSLKSKCARYWSCVGQQKVCGLNKELTIVTVSEETCPDYTLRTLSVKRNVESKATEERTIYQYQFLAWPDHGVPSDPSSVLNFLEEVDRRAATIKDCGPVVVHCSAGIGRTGAFIAIDLILNSIKRNGLQCIIDIRRTVEMLRSQRSGMVQTEAQYKFVYLAVQHYIDILAKHLQEQKRSEVLQREYTNIRYTSENANFNLSPTSTTLKGNDSQCNSFSEEVVASNAAALEKLHLQPPPRPKRLLKQATGTQ</sequence>
<dbReference type="Gene3D" id="3.90.190.10">
    <property type="entry name" value="Protein tyrosine phosphatase superfamily"/>
    <property type="match status" value="1"/>
</dbReference>
<dbReference type="Proteomes" id="UP000270296">
    <property type="component" value="Unassembled WGS sequence"/>
</dbReference>
<dbReference type="EMBL" id="UZAM01008340">
    <property type="protein sequence ID" value="VDP04488.1"/>
    <property type="molecule type" value="Genomic_DNA"/>
</dbReference>
<dbReference type="InterPro" id="IPR052123">
    <property type="entry name" value="Non-rcpt_Tyr_Phosphatase"/>
</dbReference>
<dbReference type="SMART" id="SM00194">
    <property type="entry name" value="PTPc"/>
    <property type="match status" value="1"/>
</dbReference>
<feature type="domain" description="Tyrosine specific protein phosphatases" evidence="6">
    <location>
        <begin position="189"/>
        <end position="265"/>
    </location>
</feature>
<keyword evidence="2" id="KW-0378">Hydrolase</keyword>
<evidence type="ECO:0000313" key="8">
    <source>
        <dbReference type="Proteomes" id="UP000270296"/>
    </source>
</evidence>
<dbReference type="PANTHER" id="PTHR46257">
    <property type="entry name" value="TYROSINE-PROTEIN PHOSPHATASE CORKSCREW"/>
    <property type="match status" value="1"/>
</dbReference>
<dbReference type="Pfam" id="PF00102">
    <property type="entry name" value="Y_phosphatase"/>
    <property type="match status" value="2"/>
</dbReference>
<dbReference type="InterPro" id="IPR000387">
    <property type="entry name" value="Tyr_Pase_dom"/>
</dbReference>
<dbReference type="PROSITE" id="PS50056">
    <property type="entry name" value="TYR_PHOSPHATASE_2"/>
    <property type="match status" value="1"/>
</dbReference>
<dbReference type="SMART" id="SM00404">
    <property type="entry name" value="PTPc_motif"/>
    <property type="match status" value="1"/>
</dbReference>
<dbReference type="PROSITE" id="PS50055">
    <property type="entry name" value="TYR_PHOSPHATASE_PTP"/>
    <property type="match status" value="1"/>
</dbReference>
<dbReference type="OrthoDB" id="8815311at2759"/>